<evidence type="ECO:0000256" key="1">
    <source>
        <dbReference type="SAM" id="MobiDB-lite"/>
    </source>
</evidence>
<dbReference type="Proteomes" id="UP000092154">
    <property type="component" value="Unassembled WGS sequence"/>
</dbReference>
<protein>
    <submittedName>
        <fullName evidence="2">Uncharacterized protein</fullName>
    </submittedName>
</protein>
<feature type="compositionally biased region" description="Polar residues" evidence="1">
    <location>
        <begin position="27"/>
        <end position="54"/>
    </location>
</feature>
<gene>
    <name evidence="2" type="ORF">K503DRAFT_777927</name>
</gene>
<dbReference type="OrthoDB" id="2691869at2759"/>
<accession>A0A1B7MEE6</accession>
<evidence type="ECO:0000313" key="2">
    <source>
        <dbReference type="EMBL" id="OAX30977.1"/>
    </source>
</evidence>
<reference evidence="2 3" key="1">
    <citation type="submission" date="2016-06" db="EMBL/GenBank/DDBJ databases">
        <title>Comparative genomics of the ectomycorrhizal sister species Rhizopogon vinicolor and Rhizopogon vesiculosus (Basidiomycota: Boletales) reveals a divergence of the mating type B locus.</title>
        <authorList>
            <consortium name="DOE Joint Genome Institute"/>
            <person name="Mujic A.B."/>
            <person name="Kuo A."/>
            <person name="Tritt A."/>
            <person name="Lipzen A."/>
            <person name="Chen C."/>
            <person name="Johnson J."/>
            <person name="Sharma A."/>
            <person name="Barry K."/>
            <person name="Grigoriev I.V."/>
            <person name="Spatafora J.W."/>
        </authorList>
    </citation>
    <scope>NUCLEOTIDE SEQUENCE [LARGE SCALE GENOMIC DNA]</scope>
    <source>
        <strain evidence="2 3">AM-OR11-026</strain>
    </source>
</reference>
<dbReference type="AlphaFoldDB" id="A0A1B7MEE6"/>
<name>A0A1B7MEE6_9AGAM</name>
<proteinExistence type="predicted"/>
<evidence type="ECO:0000313" key="3">
    <source>
        <dbReference type="Proteomes" id="UP000092154"/>
    </source>
</evidence>
<feature type="non-terminal residue" evidence="2">
    <location>
        <position position="54"/>
    </location>
</feature>
<sequence length="54" mass="5616">MLQEPLYRCGDTSMPPSSTPPRANVSVHASTGQYSTPNSRGGSAISNHTGLLSV</sequence>
<dbReference type="InParanoid" id="A0A1B7MEE6"/>
<keyword evidence="3" id="KW-1185">Reference proteome</keyword>
<organism evidence="2 3">
    <name type="scientific">Rhizopogon vinicolor AM-OR11-026</name>
    <dbReference type="NCBI Taxonomy" id="1314800"/>
    <lineage>
        <taxon>Eukaryota</taxon>
        <taxon>Fungi</taxon>
        <taxon>Dikarya</taxon>
        <taxon>Basidiomycota</taxon>
        <taxon>Agaricomycotina</taxon>
        <taxon>Agaricomycetes</taxon>
        <taxon>Agaricomycetidae</taxon>
        <taxon>Boletales</taxon>
        <taxon>Suillineae</taxon>
        <taxon>Rhizopogonaceae</taxon>
        <taxon>Rhizopogon</taxon>
    </lineage>
</organism>
<dbReference type="EMBL" id="KV449715">
    <property type="protein sequence ID" value="OAX30977.1"/>
    <property type="molecule type" value="Genomic_DNA"/>
</dbReference>
<feature type="region of interest" description="Disordered" evidence="1">
    <location>
        <begin position="1"/>
        <end position="54"/>
    </location>
</feature>